<dbReference type="InterPro" id="IPR029149">
    <property type="entry name" value="Creatin/AminoP/Spt16_N"/>
</dbReference>
<evidence type="ECO:0000256" key="2">
    <source>
        <dbReference type="ARBA" id="ARBA00022801"/>
    </source>
</evidence>
<dbReference type="GO" id="GO:0016787">
    <property type="term" value="F:hydrolase activity"/>
    <property type="evidence" value="ECO:0007669"/>
    <property type="project" value="UniProtKB-KW"/>
</dbReference>
<keyword evidence="1 3" id="KW-0479">Metal-binding</keyword>
<dbReference type="InterPro" id="IPR000994">
    <property type="entry name" value="Pept_M24"/>
</dbReference>
<keyword evidence="2" id="KW-0378">Hydrolase</keyword>
<protein>
    <submittedName>
        <fullName evidence="6">Proline dipeptidase</fullName>
    </submittedName>
</protein>
<evidence type="ECO:0000256" key="1">
    <source>
        <dbReference type="ARBA" id="ARBA00022723"/>
    </source>
</evidence>
<dbReference type="Pfam" id="PF00557">
    <property type="entry name" value="Peptidase_M24"/>
    <property type="match status" value="1"/>
</dbReference>
<sequence length="367" mass="39975">MKQQEKRQTMAQRLAALRDKLAAIELDGMMITNMANLRYLTGFTGTTGAALITRTSAFFVTDSRYTQQAYQQVAPQGFAIVENKGPLFTEISHLLEKLQLTTLGFEADHISFNTYDDLADIFDVGLVPTSGIVEKLREVKDADEIGLIREAAAIADQAYQHILNMVHPGMTERQVANELDFYMRKLGASGVSFETIVASGARSAMPHGVATDKAIAPHELVTLDFGCYYQGYVSDLTRTFAVGEPDTELKHIYQVVLAAQEQVIKNARAGLTGHQFDHVARQVITAAGYGDYFGHGTGHGIGLEIHEGPMATPNSEDVTLVDGNIITDEPGIYLLGLGGVRIEDDLLIMSSGSQVLNNAPKKELIIV</sequence>
<feature type="domain" description="Creatinase N-terminal" evidence="5">
    <location>
        <begin position="13"/>
        <end position="139"/>
    </location>
</feature>
<dbReference type="AlphaFoldDB" id="A0A0R1FAE3"/>
<accession>A0A0R1FAE3</accession>
<evidence type="ECO:0000313" key="7">
    <source>
        <dbReference type="Proteomes" id="UP000051181"/>
    </source>
</evidence>
<reference evidence="6 7" key="1">
    <citation type="journal article" date="2015" name="Genome Announc.">
        <title>Expanding the biotechnology potential of lactobacilli through comparative genomics of 213 strains and associated genera.</title>
        <authorList>
            <person name="Sun Z."/>
            <person name="Harris H.M."/>
            <person name="McCann A."/>
            <person name="Guo C."/>
            <person name="Argimon S."/>
            <person name="Zhang W."/>
            <person name="Yang X."/>
            <person name="Jeffery I.B."/>
            <person name="Cooney J.C."/>
            <person name="Kagawa T.F."/>
            <person name="Liu W."/>
            <person name="Song Y."/>
            <person name="Salvetti E."/>
            <person name="Wrobel A."/>
            <person name="Rasinkangas P."/>
            <person name="Parkhill J."/>
            <person name="Rea M.C."/>
            <person name="O'Sullivan O."/>
            <person name="Ritari J."/>
            <person name="Douillard F.P."/>
            <person name="Paul Ross R."/>
            <person name="Yang R."/>
            <person name="Briner A.E."/>
            <person name="Felis G.E."/>
            <person name="de Vos W.M."/>
            <person name="Barrangou R."/>
            <person name="Klaenhammer T.R."/>
            <person name="Caufield P.W."/>
            <person name="Cui Y."/>
            <person name="Zhang H."/>
            <person name="O'Toole P.W."/>
        </authorList>
    </citation>
    <scope>NUCLEOTIDE SEQUENCE [LARGE SCALE GENOMIC DNA]</scope>
    <source>
        <strain evidence="6 7">DSM 20001</strain>
    </source>
</reference>
<dbReference type="Proteomes" id="UP000051181">
    <property type="component" value="Unassembled WGS sequence"/>
</dbReference>
<organism evidence="6 7">
    <name type="scientific">Loigolactobacillus coryniformis subsp. coryniformis KCTC 3167 = DSM 20001</name>
    <dbReference type="NCBI Taxonomy" id="913848"/>
    <lineage>
        <taxon>Bacteria</taxon>
        <taxon>Bacillati</taxon>
        <taxon>Bacillota</taxon>
        <taxon>Bacilli</taxon>
        <taxon>Lactobacillales</taxon>
        <taxon>Lactobacillaceae</taxon>
        <taxon>Loigolactobacillus</taxon>
    </lineage>
</organism>
<dbReference type="GO" id="GO:0046872">
    <property type="term" value="F:metal ion binding"/>
    <property type="evidence" value="ECO:0007669"/>
    <property type="project" value="UniProtKB-KW"/>
</dbReference>
<comment type="similarity">
    <text evidence="3">Belongs to the peptidase M24B family.</text>
</comment>
<dbReference type="InterPro" id="IPR000587">
    <property type="entry name" value="Creatinase_N"/>
</dbReference>
<dbReference type="SUPFAM" id="SSF55920">
    <property type="entry name" value="Creatinase/aminopeptidase"/>
    <property type="match status" value="1"/>
</dbReference>
<dbReference type="InterPro" id="IPR036005">
    <property type="entry name" value="Creatinase/aminopeptidase-like"/>
</dbReference>
<dbReference type="SUPFAM" id="SSF53092">
    <property type="entry name" value="Creatinase/prolidase N-terminal domain"/>
    <property type="match status" value="1"/>
</dbReference>
<gene>
    <name evidence="6" type="ORF">FD22_GL000131</name>
</gene>
<name>A0A0R1FAE3_9LACO</name>
<evidence type="ECO:0000259" key="5">
    <source>
        <dbReference type="Pfam" id="PF01321"/>
    </source>
</evidence>
<evidence type="ECO:0000259" key="4">
    <source>
        <dbReference type="Pfam" id="PF00557"/>
    </source>
</evidence>
<evidence type="ECO:0000313" key="6">
    <source>
        <dbReference type="EMBL" id="KRK18696.1"/>
    </source>
</evidence>
<dbReference type="InterPro" id="IPR050659">
    <property type="entry name" value="Peptidase_M24B"/>
</dbReference>
<dbReference type="EMBL" id="AZCN01000010">
    <property type="protein sequence ID" value="KRK18696.1"/>
    <property type="molecule type" value="Genomic_DNA"/>
</dbReference>
<feature type="domain" description="Peptidase M24" evidence="4">
    <location>
        <begin position="147"/>
        <end position="348"/>
    </location>
</feature>
<dbReference type="CDD" id="cd01092">
    <property type="entry name" value="APP-like"/>
    <property type="match status" value="1"/>
</dbReference>
<comment type="caution">
    <text evidence="6">The sequence shown here is derived from an EMBL/GenBank/DDBJ whole genome shotgun (WGS) entry which is preliminary data.</text>
</comment>
<dbReference type="InterPro" id="IPR001131">
    <property type="entry name" value="Peptidase_M24B_aminopep-P_CS"/>
</dbReference>
<proteinExistence type="inferred from homology"/>
<dbReference type="Pfam" id="PF01321">
    <property type="entry name" value="Creatinase_N"/>
    <property type="match status" value="1"/>
</dbReference>
<dbReference type="PANTHER" id="PTHR46112">
    <property type="entry name" value="AMINOPEPTIDASE"/>
    <property type="match status" value="1"/>
</dbReference>
<dbReference type="PATRIC" id="fig|913848.6.peg.130"/>
<dbReference type="PANTHER" id="PTHR46112:SF3">
    <property type="entry name" value="AMINOPEPTIDASE YPDF"/>
    <property type="match status" value="1"/>
</dbReference>
<dbReference type="Gene3D" id="3.40.350.10">
    <property type="entry name" value="Creatinase/prolidase N-terminal domain"/>
    <property type="match status" value="1"/>
</dbReference>
<dbReference type="PROSITE" id="PS00491">
    <property type="entry name" value="PROLINE_PEPTIDASE"/>
    <property type="match status" value="1"/>
</dbReference>
<evidence type="ECO:0000256" key="3">
    <source>
        <dbReference type="RuleBase" id="RU000590"/>
    </source>
</evidence>
<dbReference type="eggNOG" id="COG0006">
    <property type="taxonomic scope" value="Bacteria"/>
</dbReference>
<dbReference type="Gene3D" id="3.90.230.10">
    <property type="entry name" value="Creatinase/methionine aminopeptidase superfamily"/>
    <property type="match status" value="1"/>
</dbReference>